<dbReference type="HOGENOM" id="CLU_1451825_0_0_12"/>
<dbReference type="AlphaFoldDB" id="A0A0A7UUE3"/>
<feature type="transmembrane region" description="Helical" evidence="1">
    <location>
        <begin position="123"/>
        <end position="144"/>
    </location>
</feature>
<evidence type="ECO:0000256" key="1">
    <source>
        <dbReference type="SAM" id="Phobius"/>
    </source>
</evidence>
<proteinExistence type="predicted"/>
<keyword evidence="3" id="KW-1185">Reference proteome</keyword>
<keyword evidence="1" id="KW-0472">Membrane</keyword>
<keyword evidence="1" id="KW-1133">Transmembrane helix</keyword>
<dbReference type="EMBL" id="CP009910">
    <property type="protein sequence ID" value="AJA89921.1"/>
    <property type="molecule type" value="Genomic_DNA"/>
</dbReference>
<keyword evidence="1" id="KW-0812">Transmembrane</keyword>
<feature type="transmembrane region" description="Helical" evidence="1">
    <location>
        <begin position="165"/>
        <end position="184"/>
    </location>
</feature>
<dbReference type="Proteomes" id="UP000030940">
    <property type="component" value="Chromosome"/>
</dbReference>
<name>A0A0A7UUE3_9SPIR</name>
<organism evidence="2 3">
    <name type="scientific">Borreliella chilensis</name>
    <dbReference type="NCBI Taxonomy" id="1245910"/>
    <lineage>
        <taxon>Bacteria</taxon>
        <taxon>Pseudomonadati</taxon>
        <taxon>Spirochaetota</taxon>
        <taxon>Spirochaetia</taxon>
        <taxon>Spirochaetales</taxon>
        <taxon>Borreliaceae</taxon>
        <taxon>Borreliella</taxon>
    </lineage>
</organism>
<gene>
    <name evidence="2" type="ORF">OY14_00355</name>
</gene>
<evidence type="ECO:0000313" key="3">
    <source>
        <dbReference type="Proteomes" id="UP000030940"/>
    </source>
</evidence>
<accession>A0A0A7UUE3</accession>
<evidence type="ECO:0008006" key="4">
    <source>
        <dbReference type="Google" id="ProtNLM"/>
    </source>
</evidence>
<feature type="transmembrane region" description="Helical" evidence="1">
    <location>
        <begin position="98"/>
        <end position="117"/>
    </location>
</feature>
<feature type="transmembrane region" description="Helical" evidence="1">
    <location>
        <begin position="37"/>
        <end position="58"/>
    </location>
</feature>
<protein>
    <recommendedName>
        <fullName evidence="4">Electron transporter RnfA</fullName>
    </recommendedName>
</protein>
<dbReference type="STRING" id="1245910.OY14_00355"/>
<evidence type="ECO:0000313" key="2">
    <source>
        <dbReference type="EMBL" id="AJA89921.1"/>
    </source>
</evidence>
<reference evidence="2 3" key="1">
    <citation type="journal article" date="2015" name="Genome Announc.">
        <title>Genome Sequence of Borrelia chilensis VA1, a South American Member of the Lyme Borreliosis Group.</title>
        <authorList>
            <person name="Huang W."/>
            <person name="Ojaimi C."/>
            <person name="Fallon J.T."/>
            <person name="Travisany D."/>
            <person name="Maass A."/>
            <person name="Ivanova L."/>
            <person name="Tomova A."/>
            <person name="Gonzalez-Acuna D."/>
            <person name="Godfrey H.P."/>
            <person name="Cabello F.C."/>
        </authorList>
    </citation>
    <scope>NUCLEOTIDE SEQUENCE [LARGE SCALE GENOMIC DNA]</scope>
    <source>
        <strain evidence="2 3">VA1</strain>
    </source>
</reference>
<feature type="transmembrane region" description="Helical" evidence="1">
    <location>
        <begin position="64"/>
        <end position="86"/>
    </location>
</feature>
<dbReference type="KEGG" id="bchi:OY14_00355"/>
<sequence length="186" mass="21523">MINNLITCLIINNLTLIHFIGFEDIKIKNNAILIKKYIIITTTSLLIYSISFYLYKLLLKNNLLFLMPIFYVILIYGLILSFKVLNDIFIVYNKKSNYSNDFMLSNSSLIAITFFALDKNNGFFEGLEILILSVLGILIALMAITSIKKTFDKKPKINILENEPIYFFIIFILSLIPNIIILIYNQ</sequence>